<sequence>MHVKRWAPAVLTLLALSGVSAAPAIADERPGLSWPDHEFLRAAHQGHLAEIAAGQDARQGATTDCVKETAATLVADHNRLGRRDWALAGRLGVPLPGMPTDAQRQELAAVKAGVGSAEYDEAWLSSRRAAHQRALELIDRQLDWGSNPEVKAAARAARPVVAGHLRMLRAADTCRTEPSPAAVQAEAGGQGTTRDDREAILGVAALGSGGVLLIIGWRMAVAHRRSTDER</sequence>
<reference evidence="4 5" key="1">
    <citation type="submission" date="2020-02" db="EMBL/GenBank/DDBJ databases">
        <title>Whole-genome analyses of novel actinobacteria.</title>
        <authorList>
            <person name="Sahin N."/>
            <person name="Tokatli A."/>
        </authorList>
    </citation>
    <scope>NUCLEOTIDE SEQUENCE [LARGE SCALE GENOMIC DNA]</scope>
    <source>
        <strain evidence="4 5">YC419</strain>
    </source>
</reference>
<feature type="signal peptide" evidence="2">
    <location>
        <begin position="1"/>
        <end position="26"/>
    </location>
</feature>
<dbReference type="EMBL" id="JAAKZX010000034">
    <property type="protein sequence ID" value="NGO43185.1"/>
    <property type="molecule type" value="Genomic_DNA"/>
</dbReference>
<protein>
    <submittedName>
        <fullName evidence="4">DUF4142 domain-containing protein</fullName>
    </submittedName>
</protein>
<dbReference type="Gene3D" id="1.20.1260.10">
    <property type="match status" value="1"/>
</dbReference>
<keyword evidence="1" id="KW-0812">Transmembrane</keyword>
<accession>A0ABX0DP41</accession>
<feature type="chain" id="PRO_5046167614" evidence="2">
    <location>
        <begin position="27"/>
        <end position="230"/>
    </location>
</feature>
<keyword evidence="2" id="KW-0732">Signal</keyword>
<dbReference type="RefSeq" id="WP_165339800.1">
    <property type="nucleotide sequence ID" value="NZ_JAAKZX010000034.1"/>
</dbReference>
<comment type="caution">
    <text evidence="4">The sequence shown here is derived from an EMBL/GenBank/DDBJ whole genome shotgun (WGS) entry which is preliminary data.</text>
</comment>
<evidence type="ECO:0000256" key="1">
    <source>
        <dbReference type="SAM" id="Phobius"/>
    </source>
</evidence>
<dbReference type="InterPro" id="IPR025419">
    <property type="entry name" value="DUF4142"/>
</dbReference>
<keyword evidence="5" id="KW-1185">Reference proteome</keyword>
<organism evidence="4 5">
    <name type="scientific">Streptomyces ureilyticus</name>
    <dbReference type="NCBI Taxonomy" id="1775131"/>
    <lineage>
        <taxon>Bacteria</taxon>
        <taxon>Bacillati</taxon>
        <taxon>Actinomycetota</taxon>
        <taxon>Actinomycetes</taxon>
        <taxon>Kitasatosporales</taxon>
        <taxon>Streptomycetaceae</taxon>
        <taxon>Streptomyces</taxon>
    </lineage>
</organism>
<dbReference type="PANTHER" id="PTHR38593:SF1">
    <property type="entry name" value="BLR2558 PROTEIN"/>
    <property type="match status" value="1"/>
</dbReference>
<evidence type="ECO:0000259" key="3">
    <source>
        <dbReference type="Pfam" id="PF13628"/>
    </source>
</evidence>
<evidence type="ECO:0000313" key="4">
    <source>
        <dbReference type="EMBL" id="NGO43185.1"/>
    </source>
</evidence>
<evidence type="ECO:0000313" key="5">
    <source>
        <dbReference type="Proteomes" id="UP001518140"/>
    </source>
</evidence>
<gene>
    <name evidence="4" type="ORF">G6048_13730</name>
</gene>
<dbReference type="Pfam" id="PF13628">
    <property type="entry name" value="DUF4142"/>
    <property type="match status" value="1"/>
</dbReference>
<feature type="domain" description="DUF4142" evidence="3">
    <location>
        <begin position="36"/>
        <end position="170"/>
    </location>
</feature>
<keyword evidence="1" id="KW-0472">Membrane</keyword>
<dbReference type="InterPro" id="IPR012347">
    <property type="entry name" value="Ferritin-like"/>
</dbReference>
<proteinExistence type="predicted"/>
<dbReference type="Proteomes" id="UP001518140">
    <property type="component" value="Unassembled WGS sequence"/>
</dbReference>
<feature type="transmembrane region" description="Helical" evidence="1">
    <location>
        <begin position="199"/>
        <end position="221"/>
    </location>
</feature>
<evidence type="ECO:0000256" key="2">
    <source>
        <dbReference type="SAM" id="SignalP"/>
    </source>
</evidence>
<dbReference type="PANTHER" id="PTHR38593">
    <property type="entry name" value="BLR2558 PROTEIN"/>
    <property type="match status" value="1"/>
</dbReference>
<keyword evidence="1" id="KW-1133">Transmembrane helix</keyword>
<name>A0ABX0DP41_9ACTN</name>